<evidence type="ECO:0000313" key="4">
    <source>
        <dbReference type="Proteomes" id="UP000001887"/>
    </source>
</evidence>
<dbReference type="Gene3D" id="3.40.960.10">
    <property type="entry name" value="VSR Endonuclease"/>
    <property type="match status" value="1"/>
</dbReference>
<evidence type="ECO:0000313" key="3">
    <source>
        <dbReference type="EMBL" id="ADB17463.1"/>
    </source>
</evidence>
<feature type="transmembrane region" description="Helical" evidence="1">
    <location>
        <begin position="12"/>
        <end position="29"/>
    </location>
</feature>
<proteinExistence type="predicted"/>
<gene>
    <name evidence="3" type="ordered locus">Psta_2797</name>
</gene>
<keyword evidence="1" id="KW-1133">Transmembrane helix</keyword>
<feature type="domain" description="DUF2726" evidence="2">
    <location>
        <begin position="42"/>
        <end position="161"/>
    </location>
</feature>
<keyword evidence="4" id="KW-1185">Reference proteome</keyword>
<dbReference type="KEGG" id="psl:Psta_2797"/>
<keyword evidence="1" id="KW-0812">Transmembrane</keyword>
<dbReference type="InterPro" id="IPR024402">
    <property type="entry name" value="DUF2726"/>
</dbReference>
<keyword evidence="1" id="KW-0472">Membrane</keyword>
<dbReference type="Pfam" id="PF10881">
    <property type="entry name" value="DUF2726"/>
    <property type="match status" value="1"/>
</dbReference>
<sequence precursor="true">MGQLLIDNWPLLLFLLVAAVLLIIAMASLRDGPMPYERRGVLLTPAEINFLRTLQIAVRDDWQIFSMVRLADLIKVRAKTRKFQTWQNRIAGKHIDFVICDNDTLEVKLAIELDDSSHRRPDRQERDRFVNAALAAAGLPLLRIKVEEQYETALLRKDIEDALGIVRKKRR</sequence>
<organism evidence="3 4">
    <name type="scientific">Pirellula staleyi (strain ATCC 27377 / DSM 6068 / ICPB 4128)</name>
    <name type="common">Pirella staleyi</name>
    <dbReference type="NCBI Taxonomy" id="530564"/>
    <lineage>
        <taxon>Bacteria</taxon>
        <taxon>Pseudomonadati</taxon>
        <taxon>Planctomycetota</taxon>
        <taxon>Planctomycetia</taxon>
        <taxon>Pirellulales</taxon>
        <taxon>Pirellulaceae</taxon>
        <taxon>Pirellula</taxon>
    </lineage>
</organism>
<reference evidence="3 4" key="1">
    <citation type="journal article" date="2009" name="Stand. Genomic Sci.">
        <title>Complete genome sequence of Pirellula staleyi type strain (ATCC 27377).</title>
        <authorList>
            <person name="Clum A."/>
            <person name="Tindall B.J."/>
            <person name="Sikorski J."/>
            <person name="Ivanova N."/>
            <person name="Mavrommatis K."/>
            <person name="Lucas S."/>
            <person name="Glavina del Rio T."/>
            <person name="Nolan M."/>
            <person name="Chen F."/>
            <person name="Tice H."/>
            <person name="Pitluck S."/>
            <person name="Cheng J.F."/>
            <person name="Chertkov O."/>
            <person name="Brettin T."/>
            <person name="Han C."/>
            <person name="Detter J.C."/>
            <person name="Kuske C."/>
            <person name="Bruce D."/>
            <person name="Goodwin L."/>
            <person name="Ovchinikova G."/>
            <person name="Pati A."/>
            <person name="Mikhailova N."/>
            <person name="Chen A."/>
            <person name="Palaniappan K."/>
            <person name="Land M."/>
            <person name="Hauser L."/>
            <person name="Chang Y.J."/>
            <person name="Jeffries C.D."/>
            <person name="Chain P."/>
            <person name="Rohde M."/>
            <person name="Goker M."/>
            <person name="Bristow J."/>
            <person name="Eisen J.A."/>
            <person name="Markowitz V."/>
            <person name="Hugenholtz P."/>
            <person name="Kyrpides N.C."/>
            <person name="Klenk H.P."/>
            <person name="Lapidus A."/>
        </authorList>
    </citation>
    <scope>NUCLEOTIDE SEQUENCE [LARGE SCALE GENOMIC DNA]</scope>
    <source>
        <strain evidence="4">ATCC 27377 / DSM 6068 / ICPB 4128</strain>
    </source>
</reference>
<dbReference type="OrthoDB" id="9813328at2"/>
<protein>
    <recommendedName>
        <fullName evidence="2">DUF2726 domain-containing protein</fullName>
    </recommendedName>
</protein>
<dbReference type="Proteomes" id="UP000001887">
    <property type="component" value="Chromosome"/>
</dbReference>
<evidence type="ECO:0000256" key="1">
    <source>
        <dbReference type="SAM" id="Phobius"/>
    </source>
</evidence>
<name>D2R7N7_PIRSD</name>
<dbReference type="STRING" id="530564.Psta_2797"/>
<dbReference type="EMBL" id="CP001848">
    <property type="protein sequence ID" value="ADB17463.1"/>
    <property type="molecule type" value="Genomic_DNA"/>
</dbReference>
<evidence type="ECO:0000259" key="2">
    <source>
        <dbReference type="Pfam" id="PF10881"/>
    </source>
</evidence>
<dbReference type="HOGENOM" id="CLU_082936_2_1_0"/>
<dbReference type="AlphaFoldDB" id="D2R7N7"/>
<dbReference type="eggNOG" id="COG0551">
    <property type="taxonomic scope" value="Bacteria"/>
</dbReference>
<accession>D2R7N7</accession>